<proteinExistence type="inferred from homology"/>
<evidence type="ECO:0000313" key="4">
    <source>
        <dbReference type="EMBL" id="KAH1898003.1"/>
    </source>
</evidence>
<dbReference type="InterPro" id="IPR036291">
    <property type="entry name" value="NAD(P)-bd_dom_sf"/>
</dbReference>
<dbReference type="Gene3D" id="3.40.50.720">
    <property type="entry name" value="NAD(P)-binding Rossmann-like Domain"/>
    <property type="match status" value="1"/>
</dbReference>
<evidence type="ECO:0000256" key="1">
    <source>
        <dbReference type="ARBA" id="ARBA00006484"/>
    </source>
</evidence>
<dbReference type="Pfam" id="PF00106">
    <property type="entry name" value="adh_short"/>
    <property type="match status" value="1"/>
</dbReference>
<name>A0A229XV28_ASPFM</name>
<dbReference type="EMBL" id="JAIBSC010000100">
    <property type="protein sequence ID" value="KAH1898003.1"/>
    <property type="molecule type" value="Genomic_DNA"/>
</dbReference>
<dbReference type="PRINTS" id="PR00081">
    <property type="entry name" value="GDHRDH"/>
</dbReference>
<evidence type="ECO:0000256" key="3">
    <source>
        <dbReference type="ARBA" id="ARBA00023002"/>
    </source>
</evidence>
<protein>
    <submittedName>
        <fullName evidence="4">Uncharacterized protein</fullName>
    </submittedName>
</protein>
<keyword evidence="2" id="KW-0521">NADP</keyword>
<dbReference type="SUPFAM" id="SSF51735">
    <property type="entry name" value="NAD(P)-binding Rossmann-fold domains"/>
    <property type="match status" value="1"/>
</dbReference>
<evidence type="ECO:0000313" key="5">
    <source>
        <dbReference type="Proteomes" id="UP000813423"/>
    </source>
</evidence>
<dbReference type="InterPro" id="IPR020904">
    <property type="entry name" value="Sc_DH/Rdtase_CS"/>
</dbReference>
<dbReference type="PANTHER" id="PTHR43669">
    <property type="entry name" value="5-KETO-D-GLUCONATE 5-REDUCTASE"/>
    <property type="match status" value="1"/>
</dbReference>
<keyword evidence="3" id="KW-0560">Oxidoreductase</keyword>
<dbReference type="GO" id="GO:0016491">
    <property type="term" value="F:oxidoreductase activity"/>
    <property type="evidence" value="ECO:0007669"/>
    <property type="project" value="UniProtKB-KW"/>
</dbReference>
<dbReference type="AlphaFoldDB" id="A0A229XV28"/>
<gene>
    <name evidence="4" type="ORF">KXV57_000458</name>
</gene>
<dbReference type="OMA" id="VDCLFLN"/>
<dbReference type="InterPro" id="IPR002347">
    <property type="entry name" value="SDR_fam"/>
</dbReference>
<sequence>MSFPYKHVLLIGATSGIGCAMADRLVEAGIKVTAVGRRKDRLDEFVRKHGEQLASAVQFDITVHEDIPKFAAKIIDSYPDVDCLFLNAGIQLPFKLDDRGQFDLEPFSKQMNVNYFSLVALTHAFLPFLVGKQSPTSIIFTGSNVAIVPAASLPAYSASKAALNVFTLSLRDQLRNSNVAVIEISPPPVQTEIHDYMGKEVGSKLGMPLDTFADLAFQRLVAGQDQIVIGSIGPAERFNAIIDQRRAAFEDLAEVMRAQQK</sequence>
<reference evidence="4" key="1">
    <citation type="submission" date="2021-08" db="EMBL/GenBank/DDBJ databases">
        <title>Global Aspergillus fumigatus from environmental and clinical sources.</title>
        <authorList>
            <person name="Barber A."/>
            <person name="Sae-Ong T."/>
        </authorList>
    </citation>
    <scope>NUCLEOTIDE SEQUENCE</scope>
    <source>
        <strain evidence="4">NRZ-2016-071</strain>
    </source>
</reference>
<dbReference type="Proteomes" id="UP000813423">
    <property type="component" value="Unassembled WGS sequence"/>
</dbReference>
<organism evidence="4 5">
    <name type="scientific">Aspergillus fumigatus</name>
    <name type="common">Neosartorya fumigata</name>
    <dbReference type="NCBI Taxonomy" id="746128"/>
    <lineage>
        <taxon>Eukaryota</taxon>
        <taxon>Fungi</taxon>
        <taxon>Dikarya</taxon>
        <taxon>Ascomycota</taxon>
        <taxon>Pezizomycotina</taxon>
        <taxon>Eurotiomycetes</taxon>
        <taxon>Eurotiomycetidae</taxon>
        <taxon>Eurotiales</taxon>
        <taxon>Aspergillaceae</taxon>
        <taxon>Aspergillus</taxon>
        <taxon>Aspergillus subgen. Fumigati</taxon>
    </lineage>
</organism>
<dbReference type="PROSITE" id="PS51257">
    <property type="entry name" value="PROKAR_LIPOPROTEIN"/>
    <property type="match status" value="1"/>
</dbReference>
<dbReference type="GO" id="GO:0044550">
    <property type="term" value="P:secondary metabolite biosynthetic process"/>
    <property type="evidence" value="ECO:0007669"/>
    <property type="project" value="UniProtKB-ARBA"/>
</dbReference>
<dbReference type="PANTHER" id="PTHR43669:SF15">
    <property type="entry name" value="OXIDOREDUCTASE, SHORT-CHAIN DEHYDROGENASE_REDUCTASE FAMILY (AFU_ORTHOLOGUE AFUA_1G01330)"/>
    <property type="match status" value="1"/>
</dbReference>
<comment type="similarity">
    <text evidence="1">Belongs to the short-chain dehydrogenases/reductases (SDR) family.</text>
</comment>
<evidence type="ECO:0000256" key="2">
    <source>
        <dbReference type="ARBA" id="ARBA00022857"/>
    </source>
</evidence>
<accession>A0A229XV28</accession>
<dbReference type="PROSITE" id="PS00061">
    <property type="entry name" value="ADH_SHORT"/>
    <property type="match status" value="1"/>
</dbReference>
<comment type="caution">
    <text evidence="4">The sequence shown here is derived from an EMBL/GenBank/DDBJ whole genome shotgun (WGS) entry which is preliminary data.</text>
</comment>